<keyword evidence="3 6" id="KW-0687">Ribonucleoprotein</keyword>
<evidence type="ECO:0000256" key="1">
    <source>
        <dbReference type="ARBA" id="ARBA00006471"/>
    </source>
</evidence>
<comment type="caution">
    <text evidence="7">The sequence shown here is derived from an EMBL/GenBank/DDBJ whole genome shotgun (WGS) entry which is preliminary data.</text>
</comment>
<keyword evidence="6" id="KW-0694">RNA-binding</keyword>
<dbReference type="InterPro" id="IPR000630">
    <property type="entry name" value="Ribosomal_uS8"/>
</dbReference>
<dbReference type="FunFam" id="3.30.1490.10:FF:000001">
    <property type="entry name" value="30S ribosomal protein S8"/>
    <property type="match status" value="1"/>
</dbReference>
<dbReference type="PANTHER" id="PTHR11758">
    <property type="entry name" value="40S RIBOSOMAL PROTEIN S15A"/>
    <property type="match status" value="1"/>
</dbReference>
<name>A0A2S6I2H2_9BACT</name>
<proteinExistence type="inferred from homology"/>
<accession>A0A2S6I2H2</accession>
<evidence type="ECO:0000256" key="4">
    <source>
        <dbReference type="ARBA" id="ARBA00035258"/>
    </source>
</evidence>
<reference evidence="7 8" key="1">
    <citation type="submission" date="2018-02" db="EMBL/GenBank/DDBJ databases">
        <title>Genomic Encyclopedia of Archaeal and Bacterial Type Strains, Phase II (KMG-II): from individual species to whole genera.</title>
        <authorList>
            <person name="Goeker M."/>
        </authorList>
    </citation>
    <scope>NUCLEOTIDE SEQUENCE [LARGE SCALE GENOMIC DNA]</scope>
    <source>
        <strain evidence="7 8">DSM 29526</strain>
    </source>
</reference>
<evidence type="ECO:0000256" key="6">
    <source>
        <dbReference type="HAMAP-Rule" id="MF_01302"/>
    </source>
</evidence>
<comment type="subunit">
    <text evidence="5 6">Part of the 30S ribosomal subunit. Contacts proteins S5 and S12.</text>
</comment>
<dbReference type="NCBIfam" id="NF001109">
    <property type="entry name" value="PRK00136.1"/>
    <property type="match status" value="1"/>
</dbReference>
<dbReference type="GO" id="GO:0006412">
    <property type="term" value="P:translation"/>
    <property type="evidence" value="ECO:0007669"/>
    <property type="project" value="UniProtKB-UniRule"/>
</dbReference>
<keyword evidence="8" id="KW-1185">Reference proteome</keyword>
<dbReference type="GO" id="GO:0003735">
    <property type="term" value="F:structural constituent of ribosome"/>
    <property type="evidence" value="ECO:0007669"/>
    <property type="project" value="InterPro"/>
</dbReference>
<dbReference type="GO" id="GO:1990904">
    <property type="term" value="C:ribonucleoprotein complex"/>
    <property type="evidence" value="ECO:0007669"/>
    <property type="project" value="UniProtKB-KW"/>
</dbReference>
<dbReference type="AlphaFoldDB" id="A0A2S6I2H2"/>
<evidence type="ECO:0000313" key="7">
    <source>
        <dbReference type="EMBL" id="PPK85377.1"/>
    </source>
</evidence>
<dbReference type="RefSeq" id="WP_104419880.1">
    <property type="nucleotide sequence ID" value="NZ_PTJC01000006.1"/>
</dbReference>
<dbReference type="GO" id="GO:0005840">
    <property type="term" value="C:ribosome"/>
    <property type="evidence" value="ECO:0007669"/>
    <property type="project" value="UniProtKB-KW"/>
</dbReference>
<protein>
    <recommendedName>
        <fullName evidence="4 6">Small ribosomal subunit protein uS8</fullName>
    </recommendedName>
</protein>
<dbReference type="HAMAP" id="MF_01302_B">
    <property type="entry name" value="Ribosomal_uS8_B"/>
    <property type="match status" value="1"/>
</dbReference>
<dbReference type="Gene3D" id="3.30.1490.10">
    <property type="match status" value="1"/>
</dbReference>
<gene>
    <name evidence="6" type="primary">rpsH</name>
    <name evidence="7" type="ORF">CLV84_2273</name>
</gene>
<keyword evidence="6" id="KW-0699">rRNA-binding</keyword>
<dbReference type="SUPFAM" id="SSF56047">
    <property type="entry name" value="Ribosomal protein S8"/>
    <property type="match status" value="1"/>
</dbReference>
<dbReference type="GO" id="GO:0005737">
    <property type="term" value="C:cytoplasm"/>
    <property type="evidence" value="ECO:0007669"/>
    <property type="project" value="UniProtKB-ARBA"/>
</dbReference>
<comment type="function">
    <text evidence="6">One of the primary rRNA binding proteins, it binds directly to 16S rRNA central domain where it helps coordinate assembly of the platform of the 30S subunit.</text>
</comment>
<dbReference type="InterPro" id="IPR035987">
    <property type="entry name" value="Ribosomal_uS8_sf"/>
</dbReference>
<comment type="similarity">
    <text evidence="1 6">Belongs to the universal ribosomal protein uS8 family.</text>
</comment>
<evidence type="ECO:0000256" key="2">
    <source>
        <dbReference type="ARBA" id="ARBA00022980"/>
    </source>
</evidence>
<dbReference type="EMBL" id="PTJC01000006">
    <property type="protein sequence ID" value="PPK85377.1"/>
    <property type="molecule type" value="Genomic_DNA"/>
</dbReference>
<evidence type="ECO:0000256" key="5">
    <source>
        <dbReference type="ARBA" id="ARBA00046740"/>
    </source>
</evidence>
<dbReference type="OrthoDB" id="9802617at2"/>
<evidence type="ECO:0000256" key="3">
    <source>
        <dbReference type="ARBA" id="ARBA00023274"/>
    </source>
</evidence>
<dbReference type="Gene3D" id="3.30.1370.30">
    <property type="match status" value="1"/>
</dbReference>
<dbReference type="Proteomes" id="UP000237662">
    <property type="component" value="Unassembled WGS sequence"/>
</dbReference>
<evidence type="ECO:0000313" key="8">
    <source>
        <dbReference type="Proteomes" id="UP000237662"/>
    </source>
</evidence>
<keyword evidence="2 6" id="KW-0689">Ribosomal protein</keyword>
<dbReference type="GO" id="GO:0019843">
    <property type="term" value="F:rRNA binding"/>
    <property type="evidence" value="ECO:0007669"/>
    <property type="project" value="UniProtKB-UniRule"/>
</dbReference>
<sequence length="136" mass="15055">MAVTDPIADYLTRIRNAQIAGHRVVNIPASSTKKRLTEILYDQGFILKYKFDDEAGKGKQGVISIALKYERETKRPVIRKLVRVSKPGLRQYAKADSMPRVINGLGISIVSTSKGVMTGRQATEQNVGGEVLAYVY</sequence>
<dbReference type="Pfam" id="PF00410">
    <property type="entry name" value="Ribosomal_S8"/>
    <property type="match status" value="1"/>
</dbReference>
<organism evidence="7 8">
    <name type="scientific">Neolewinella xylanilytica</name>
    <dbReference type="NCBI Taxonomy" id="1514080"/>
    <lineage>
        <taxon>Bacteria</taxon>
        <taxon>Pseudomonadati</taxon>
        <taxon>Bacteroidota</taxon>
        <taxon>Saprospiria</taxon>
        <taxon>Saprospirales</taxon>
        <taxon>Lewinellaceae</taxon>
        <taxon>Neolewinella</taxon>
    </lineage>
</organism>